<dbReference type="CDD" id="cd11532">
    <property type="entry name" value="NTP-PPase_COG4997"/>
    <property type="match status" value="1"/>
</dbReference>
<dbReference type="InterPro" id="IPR038735">
    <property type="entry name" value="MSMEG_1276-like_NTP-PPase_dom"/>
</dbReference>
<keyword evidence="3" id="KW-1185">Reference proteome</keyword>
<sequence>MPTYNKLVRDRIPEIIEKNGRTPIHTVLDDEGYKSELRTKLQEEMQEYLAAEEAKDSVEELADLLEVIFALGKVHGASEEELMVVRAKKAEERGGFDKRLYLERVEE</sequence>
<protein>
    <submittedName>
        <fullName evidence="2">Phosphoribosyl-ATP pyrophosphohydrolase</fullName>
    </submittedName>
</protein>
<organism evidence="2 3">
    <name type="scientific">Tumebacillus avium</name>
    <dbReference type="NCBI Taxonomy" id="1903704"/>
    <lineage>
        <taxon>Bacteria</taxon>
        <taxon>Bacillati</taxon>
        <taxon>Bacillota</taxon>
        <taxon>Bacilli</taxon>
        <taxon>Bacillales</taxon>
        <taxon>Alicyclobacillaceae</taxon>
        <taxon>Tumebacillus</taxon>
    </lineage>
</organism>
<dbReference type="AlphaFoldDB" id="A0A1Y0IHY8"/>
<evidence type="ECO:0000313" key="2">
    <source>
        <dbReference type="EMBL" id="ARU60068.1"/>
    </source>
</evidence>
<accession>A0A1Y0IHY8</accession>
<dbReference type="OrthoDB" id="9813491at2"/>
<dbReference type="RefSeq" id="WP_087455456.1">
    <property type="nucleotide sequence ID" value="NZ_CP021434.1"/>
</dbReference>
<proteinExistence type="predicted"/>
<reference evidence="3" key="1">
    <citation type="submission" date="2017-05" db="EMBL/GenBank/DDBJ databases">
        <authorList>
            <person name="Sung H."/>
        </authorList>
    </citation>
    <scope>NUCLEOTIDE SEQUENCE [LARGE SCALE GENOMIC DNA]</scope>
    <source>
        <strain evidence="3">AR23208</strain>
    </source>
</reference>
<dbReference type="EMBL" id="CP021434">
    <property type="protein sequence ID" value="ARU60068.1"/>
    <property type="molecule type" value="Genomic_DNA"/>
</dbReference>
<name>A0A1Y0IHY8_9BACL</name>
<dbReference type="GO" id="GO:0016787">
    <property type="term" value="F:hydrolase activity"/>
    <property type="evidence" value="ECO:0007669"/>
    <property type="project" value="UniProtKB-KW"/>
</dbReference>
<dbReference type="Proteomes" id="UP000195437">
    <property type="component" value="Chromosome"/>
</dbReference>
<dbReference type="SUPFAM" id="SSF101386">
    <property type="entry name" value="all-alpha NTP pyrophosphatases"/>
    <property type="match status" value="1"/>
</dbReference>
<evidence type="ECO:0000313" key="3">
    <source>
        <dbReference type="Proteomes" id="UP000195437"/>
    </source>
</evidence>
<evidence type="ECO:0000256" key="1">
    <source>
        <dbReference type="SAM" id="Coils"/>
    </source>
</evidence>
<dbReference type="KEGG" id="tum:CBW65_02550"/>
<keyword evidence="1" id="KW-0175">Coiled coil</keyword>
<gene>
    <name evidence="2" type="ORF">CBW65_02550</name>
</gene>
<keyword evidence="2" id="KW-0378">Hydrolase</keyword>
<feature type="coiled-coil region" evidence="1">
    <location>
        <begin position="34"/>
        <end position="61"/>
    </location>
</feature>